<protein>
    <recommendedName>
        <fullName evidence="3">Mu-like prophage I protein</fullName>
    </recommendedName>
</protein>
<dbReference type="Pfam" id="PF10123">
    <property type="entry name" value="Mu-like_Pro"/>
    <property type="match status" value="1"/>
</dbReference>
<dbReference type="AlphaFoldDB" id="A0A3E3I3G4"/>
<sequence length="341" mass="37324">MKYKPTTVVCTADQVAMNGVPDEIKLLPLGMVHNQKQDFIVDDESCQMIIDNFKGRRLDLVIDYEHQTLKDVQAPAAGWIKELRKGTDAIMAKVEWTHKGKEYLQNKEYRYLSPVVMVRKVDHKAQALHSAALTNTPAIDGMFAIVNSTGFSGGEIDYSEGGEDAMELLQVLAKMLNLPETAAEEDIRNAVQALLEKNKKQAEPEVVANSTILTLLGLKADAKTEDVAGKIQQLQNGSTGVAAELQALKEDLAKKEASAAVDMALKDGKISAAQKEWASTYALKDLEGFKNFCEKTVPVVPMKNMGLTDAPTTKSAEVEPTVLKALGLTKEDLEKYADKEA</sequence>
<reference evidence="1 2" key="1">
    <citation type="submission" date="2018-08" db="EMBL/GenBank/DDBJ databases">
        <title>A genome reference for cultivated species of the human gut microbiota.</title>
        <authorList>
            <person name="Zou Y."/>
            <person name="Xue W."/>
            <person name="Luo G."/>
        </authorList>
    </citation>
    <scope>NUCLEOTIDE SEQUENCE [LARGE SCALE GENOMIC DNA]</scope>
    <source>
        <strain evidence="1 2">AF26-4BH</strain>
    </source>
</reference>
<dbReference type="Proteomes" id="UP000261166">
    <property type="component" value="Unassembled WGS sequence"/>
</dbReference>
<dbReference type="OrthoDB" id="2043985at2"/>
<gene>
    <name evidence="1" type="ORF">DWY69_30580</name>
</gene>
<evidence type="ECO:0000313" key="1">
    <source>
        <dbReference type="EMBL" id="RGE59304.1"/>
    </source>
</evidence>
<dbReference type="RefSeq" id="WP_025489426.1">
    <property type="nucleotide sequence ID" value="NZ_JBKVAZ010000010.1"/>
</dbReference>
<dbReference type="InterPro" id="IPR012106">
    <property type="entry name" value="Phage_Mu_Gp1"/>
</dbReference>
<dbReference type="PIRSF" id="PIRSF016624">
    <property type="entry name" value="Mu_prophg_I"/>
    <property type="match status" value="1"/>
</dbReference>
<evidence type="ECO:0000313" key="2">
    <source>
        <dbReference type="Proteomes" id="UP000261166"/>
    </source>
</evidence>
<dbReference type="EMBL" id="QVLU01000062">
    <property type="protein sequence ID" value="RGE59304.1"/>
    <property type="molecule type" value="Genomic_DNA"/>
</dbReference>
<comment type="caution">
    <text evidence="1">The sequence shown here is derived from an EMBL/GenBank/DDBJ whole genome shotgun (WGS) entry which is preliminary data.</text>
</comment>
<accession>A0A3E3I3G4</accession>
<name>A0A3E3I3G4_9FIRM</name>
<evidence type="ECO:0008006" key="3">
    <source>
        <dbReference type="Google" id="ProtNLM"/>
    </source>
</evidence>
<proteinExistence type="predicted"/>
<organism evidence="1 2">
    <name type="scientific">Eisenbergiella massiliensis</name>
    <dbReference type="NCBI Taxonomy" id="1720294"/>
    <lineage>
        <taxon>Bacteria</taxon>
        <taxon>Bacillati</taxon>
        <taxon>Bacillota</taxon>
        <taxon>Clostridia</taxon>
        <taxon>Lachnospirales</taxon>
        <taxon>Lachnospiraceae</taxon>
        <taxon>Eisenbergiella</taxon>
    </lineage>
</organism>